<evidence type="ECO:0000313" key="4">
    <source>
        <dbReference type="Proteomes" id="UP000316649"/>
    </source>
</evidence>
<feature type="chain" id="PRO_5021754844" evidence="2">
    <location>
        <begin position="27"/>
        <end position="778"/>
    </location>
</feature>
<comment type="caution">
    <text evidence="3">The sequence shown here is derived from an EMBL/GenBank/DDBJ whole genome shotgun (WGS) entry which is preliminary data.</text>
</comment>
<dbReference type="RefSeq" id="WP_144359238.1">
    <property type="nucleotide sequence ID" value="NZ_VMNH01000013.1"/>
</dbReference>
<keyword evidence="4" id="KW-1185">Reference proteome</keyword>
<name>A0A558DR08_9GAMM</name>
<dbReference type="Proteomes" id="UP000316649">
    <property type="component" value="Unassembled WGS sequence"/>
</dbReference>
<keyword evidence="2" id="KW-0732">Signal</keyword>
<feature type="region of interest" description="Disordered" evidence="1">
    <location>
        <begin position="136"/>
        <end position="155"/>
    </location>
</feature>
<proteinExistence type="predicted"/>
<organism evidence="3 4">
    <name type="scientific">Sedimenticola selenatireducens</name>
    <dbReference type="NCBI Taxonomy" id="191960"/>
    <lineage>
        <taxon>Bacteria</taxon>
        <taxon>Pseudomonadati</taxon>
        <taxon>Pseudomonadota</taxon>
        <taxon>Gammaproteobacteria</taxon>
        <taxon>Chromatiales</taxon>
        <taxon>Sedimenticolaceae</taxon>
        <taxon>Sedimenticola</taxon>
    </lineage>
</organism>
<protein>
    <submittedName>
        <fullName evidence="3">Uncharacterized protein</fullName>
    </submittedName>
</protein>
<sequence>MNLLKAWPIISLGLILAIFASPASYAVDEQTVSDFKQDIQGLYKDLDRLFPRFQEAFTYEVRVLRLRAKEKAQFWRETGLLEGDFNLFEEFRHQFANVHKIMDLDFSKVHGAYTILQRQIHGMQIVATGRLYAGDDDNTKRKANAPEMTRDSNGNRYDMNERINIDSQRNELSHSLLAVYLSALASDTPEEGEQEMKAFATVLQNLGDANRDLILDEVTKLQIQEEKMLFELIPIFGDAVSLAETYQGEDIWGKKMSWVDYGLAIMTIFSSVGDVADVAKLSKRFPKKMAQLQSNLATVHNMAKRMSPDELRMLTKNYPADALERLMNVDLHQLLAGSEKVSKIDAGKISDLPVIKLTGKQEFSDIGDIANLRAMSLARTSIAEQQTAVTVINNLDEARHSEVLATASERLTQAAPALDVRRLANPDQMNPEDWDNLRQSMQHLKPERQADLERAIMQPELLPAFLEAETGIPILALQTKADAIGEGQYVAYRKANAGGLRLMNKAPDDNFAGVVTKHKDIKGKSGPGGLIPFDQEFSKMAAQLDAAEASGDAEEIAKVRATIRKSDRGVRQLVGRGGVSLSTRLEGRDVIAVTRTIDGAPRRSLVTRDPVDGAFYDIESGNRIVEDTISPITSKNGKIKKVPILVDSRGRAYLADADPHIIGTRNSADLVDDSHVNGFITRSEQELIDTQNRALRAAGAPILTQHGAQVRAYGLDLPVDETFYVIEQGGRIRFIQQDNLPDLVHYHRINGTVAPIDPSWRWGGYDADGFEVSRGAKQ</sequence>
<dbReference type="SUPFAM" id="SSF81298">
    <property type="entry name" value="Adenylylcyclase toxin (the edema factor)"/>
    <property type="match status" value="1"/>
</dbReference>
<dbReference type="EMBL" id="VMNH01000013">
    <property type="protein sequence ID" value="TVO73516.1"/>
    <property type="molecule type" value="Genomic_DNA"/>
</dbReference>
<reference evidence="3 4" key="1">
    <citation type="submission" date="2019-07" db="EMBL/GenBank/DDBJ databases">
        <title>The pathways for chlorine oxyanion respiration interact through the shared metabolite chlorate.</title>
        <authorList>
            <person name="Barnum T.P."/>
            <person name="Cheng Y."/>
            <person name="Hill K.A."/>
            <person name="Lucas L.N."/>
            <person name="Carlson H.K."/>
            <person name="Coates J.D."/>
        </authorList>
    </citation>
    <scope>NUCLEOTIDE SEQUENCE [LARGE SCALE GENOMIC DNA]</scope>
    <source>
        <strain evidence="3 4">BK-1</strain>
    </source>
</reference>
<dbReference type="InterPro" id="IPR035099">
    <property type="entry name" value="Anthrax_toxin_C-terminal"/>
</dbReference>
<dbReference type="AlphaFoldDB" id="A0A558DR08"/>
<gene>
    <name evidence="3" type="ORF">FHP88_11600</name>
</gene>
<feature type="signal peptide" evidence="2">
    <location>
        <begin position="1"/>
        <end position="26"/>
    </location>
</feature>
<evidence type="ECO:0000256" key="2">
    <source>
        <dbReference type="SAM" id="SignalP"/>
    </source>
</evidence>
<accession>A0A558DR08</accession>
<evidence type="ECO:0000313" key="3">
    <source>
        <dbReference type="EMBL" id="TVO73516.1"/>
    </source>
</evidence>
<evidence type="ECO:0000256" key="1">
    <source>
        <dbReference type="SAM" id="MobiDB-lite"/>
    </source>
</evidence>